<accession>A0A8H3G291</accession>
<feature type="transmembrane region" description="Helical" evidence="8">
    <location>
        <begin position="284"/>
        <end position="305"/>
    </location>
</feature>
<dbReference type="Pfam" id="PF00854">
    <property type="entry name" value="PTR2"/>
    <property type="match status" value="1"/>
</dbReference>
<feature type="transmembrane region" description="Helical" evidence="8">
    <location>
        <begin position="534"/>
        <end position="552"/>
    </location>
</feature>
<dbReference type="FunFam" id="1.20.1250.20:FF:000085">
    <property type="entry name" value="MFS peptide transporter Ptr2"/>
    <property type="match status" value="1"/>
</dbReference>
<comment type="subcellular location">
    <subcellularLocation>
        <location evidence="1 7">Membrane</location>
        <topology evidence="1 7">Multi-pass membrane protein</topology>
    </subcellularLocation>
</comment>
<dbReference type="GO" id="GO:0005886">
    <property type="term" value="C:plasma membrane"/>
    <property type="evidence" value="ECO:0007669"/>
    <property type="project" value="UniProtKB-ARBA"/>
</dbReference>
<evidence type="ECO:0000256" key="8">
    <source>
        <dbReference type="SAM" id="Phobius"/>
    </source>
</evidence>
<keyword evidence="5 8" id="KW-1133">Transmembrane helix</keyword>
<keyword evidence="4 7" id="KW-0812">Transmembrane</keyword>
<comment type="caution">
    <text evidence="9">The sequence shown here is derived from an EMBL/GenBank/DDBJ whole genome shotgun (WGS) entry which is preliminary data.</text>
</comment>
<keyword evidence="10" id="KW-1185">Reference proteome</keyword>
<dbReference type="PROSITE" id="PS01023">
    <property type="entry name" value="PTR2_2"/>
    <property type="match status" value="1"/>
</dbReference>
<evidence type="ECO:0000256" key="6">
    <source>
        <dbReference type="ARBA" id="ARBA00023136"/>
    </source>
</evidence>
<feature type="transmembrane region" description="Helical" evidence="8">
    <location>
        <begin position="564"/>
        <end position="586"/>
    </location>
</feature>
<evidence type="ECO:0000256" key="1">
    <source>
        <dbReference type="ARBA" id="ARBA00004141"/>
    </source>
</evidence>
<dbReference type="Proteomes" id="UP000664203">
    <property type="component" value="Unassembled WGS sequence"/>
</dbReference>
<organism evidence="9 10">
    <name type="scientific">Alectoria fallacina</name>
    <dbReference type="NCBI Taxonomy" id="1903189"/>
    <lineage>
        <taxon>Eukaryota</taxon>
        <taxon>Fungi</taxon>
        <taxon>Dikarya</taxon>
        <taxon>Ascomycota</taxon>
        <taxon>Pezizomycotina</taxon>
        <taxon>Lecanoromycetes</taxon>
        <taxon>OSLEUM clade</taxon>
        <taxon>Lecanoromycetidae</taxon>
        <taxon>Lecanorales</taxon>
        <taxon>Lecanorineae</taxon>
        <taxon>Parmeliaceae</taxon>
        <taxon>Alectoria</taxon>
    </lineage>
</organism>
<evidence type="ECO:0000256" key="2">
    <source>
        <dbReference type="ARBA" id="ARBA00005982"/>
    </source>
</evidence>
<dbReference type="OrthoDB" id="8904098at2759"/>
<dbReference type="AlphaFoldDB" id="A0A8H3G291"/>
<dbReference type="GO" id="GO:0071916">
    <property type="term" value="F:dipeptide transmembrane transporter activity"/>
    <property type="evidence" value="ECO:0007669"/>
    <property type="project" value="UniProtKB-ARBA"/>
</dbReference>
<keyword evidence="6 8" id="KW-0472">Membrane</keyword>
<dbReference type="SUPFAM" id="SSF103473">
    <property type="entry name" value="MFS general substrate transporter"/>
    <property type="match status" value="1"/>
</dbReference>
<feature type="transmembrane region" description="Helical" evidence="8">
    <location>
        <begin position="139"/>
        <end position="158"/>
    </location>
</feature>
<keyword evidence="3 7" id="KW-0813">Transport</keyword>
<name>A0A8H3G291_9LECA</name>
<dbReference type="InterPro" id="IPR036259">
    <property type="entry name" value="MFS_trans_sf"/>
</dbReference>
<evidence type="ECO:0000256" key="3">
    <source>
        <dbReference type="ARBA" id="ARBA00022448"/>
    </source>
</evidence>
<evidence type="ECO:0000256" key="5">
    <source>
        <dbReference type="ARBA" id="ARBA00022989"/>
    </source>
</evidence>
<gene>
    <name evidence="9" type="ORF">ALECFALPRED_006958</name>
</gene>
<dbReference type="PANTHER" id="PTHR11654">
    <property type="entry name" value="OLIGOPEPTIDE TRANSPORTER-RELATED"/>
    <property type="match status" value="1"/>
</dbReference>
<reference evidence="9" key="1">
    <citation type="submission" date="2021-03" db="EMBL/GenBank/DDBJ databases">
        <authorList>
            <person name="Tagirdzhanova G."/>
        </authorList>
    </citation>
    <scope>NUCLEOTIDE SEQUENCE</scope>
</reference>
<evidence type="ECO:0000256" key="7">
    <source>
        <dbReference type="RuleBase" id="RU003755"/>
    </source>
</evidence>
<feature type="transmembrane region" description="Helical" evidence="8">
    <location>
        <begin position="259"/>
        <end position="278"/>
    </location>
</feature>
<dbReference type="EMBL" id="CAJPDR010000451">
    <property type="protein sequence ID" value="CAF9936716.1"/>
    <property type="molecule type" value="Genomic_DNA"/>
</dbReference>
<sequence>MTSGPIGLDLAEVAKSNAPQVLDVPAAPGLINEKNEKSLFAADEELASTSGGSLRGPEGEEYPTAEEIESLRRVCGVVPWSAYTIAFIELCERFSYYGTTAVFVNFIQYPLPDGSTTGSSGTNGQSGALGLGQRASTGLTTFNSMWAYFMPLVGAYMADQYWGRYKTIQISIFVAIVGHIILVISTIPSVIAHPNGSIAAFAIGLIIFGIGVGGFKPNISPLIAEQYESKHPRQYIKIQKSGERTIVDPTMTISRIYMYFYLMINVGALIGQIGMVYAEKYVGYWLAFVLPTLLFLCCPTIMFLMRNKYARRPPTGSVLAKALQLWGFAMKGRWSANPVKTFKNMRSDDFWESVKPSRLGSNKPAWMTFDDVWVDEVRRGLKACTVFLWYPVYWLAYNQMTNNLVSQAATMELHGAPNDLINNIDPIALIIFIPICDTLIYPGLERIGIRFTPLKKIAWGFVTAALSMIAACVTQYYIYKLGPCGKYPSETTCSGPAPINVWVQTIPYLLIAFSEIFASITGLEYAFTKAPKNMRSVVTAVFLFMSAVSYAIGEAFVSLSADPLLVWNYMIISILAAIGGAGFWLAHRKLDSAEDKLNFIPESSFKGRQVSHGGQAA</sequence>
<dbReference type="InterPro" id="IPR000109">
    <property type="entry name" value="POT_fam"/>
</dbReference>
<dbReference type="InterPro" id="IPR018456">
    <property type="entry name" value="PTR2_symporter_CS"/>
</dbReference>
<feature type="transmembrane region" description="Helical" evidence="8">
    <location>
        <begin position="170"/>
        <end position="191"/>
    </location>
</feature>
<evidence type="ECO:0000256" key="4">
    <source>
        <dbReference type="ARBA" id="ARBA00022692"/>
    </source>
</evidence>
<proteinExistence type="inferred from homology"/>
<evidence type="ECO:0000313" key="10">
    <source>
        <dbReference type="Proteomes" id="UP000664203"/>
    </source>
</evidence>
<protein>
    <submittedName>
        <fullName evidence="9">Uncharacterized protein</fullName>
    </submittedName>
</protein>
<dbReference type="Gene3D" id="1.20.1250.20">
    <property type="entry name" value="MFS general substrate transporter like domains"/>
    <property type="match status" value="1"/>
</dbReference>
<feature type="transmembrane region" description="Helical" evidence="8">
    <location>
        <begin position="457"/>
        <end position="479"/>
    </location>
</feature>
<feature type="transmembrane region" description="Helical" evidence="8">
    <location>
        <begin position="506"/>
        <end position="527"/>
    </location>
</feature>
<evidence type="ECO:0000313" key="9">
    <source>
        <dbReference type="EMBL" id="CAF9936716.1"/>
    </source>
</evidence>
<feature type="transmembrane region" description="Helical" evidence="8">
    <location>
        <begin position="197"/>
        <end position="215"/>
    </location>
</feature>
<comment type="similarity">
    <text evidence="2 7">Belongs to the major facilitator superfamily. Proton-dependent oligopeptide transporter (POT/PTR) (TC 2.A.17) family.</text>
</comment>